<dbReference type="EMBL" id="NXLX01000008">
    <property type="protein sequence ID" value="RDU73918.1"/>
    <property type="molecule type" value="Genomic_DNA"/>
</dbReference>
<dbReference type="GO" id="GO:0016791">
    <property type="term" value="F:phosphatase activity"/>
    <property type="evidence" value="ECO:0007669"/>
    <property type="project" value="TreeGrafter"/>
</dbReference>
<dbReference type="PANTHER" id="PTHR46470">
    <property type="entry name" value="N-ACYLNEURAMINATE-9-PHOSPHATASE"/>
    <property type="match status" value="1"/>
</dbReference>
<evidence type="ECO:0000313" key="5">
    <source>
        <dbReference type="EMBL" id="RDU73918.1"/>
    </source>
</evidence>
<dbReference type="GO" id="GO:0046872">
    <property type="term" value="F:metal ion binding"/>
    <property type="evidence" value="ECO:0007669"/>
    <property type="project" value="UniProtKB-KW"/>
</dbReference>
<gene>
    <name evidence="5" type="ORF">CQA57_04120</name>
</gene>
<dbReference type="Gene3D" id="3.40.50.1000">
    <property type="entry name" value="HAD superfamily/HAD-like"/>
    <property type="match status" value="1"/>
</dbReference>
<dbReference type="Proteomes" id="UP000256695">
    <property type="component" value="Unassembled WGS sequence"/>
</dbReference>
<comment type="cofactor">
    <cofactor evidence="1">
        <name>Mg(2+)</name>
        <dbReference type="ChEBI" id="CHEBI:18420"/>
    </cofactor>
</comment>
<dbReference type="SFLD" id="SFLDG01129">
    <property type="entry name" value="C1.5:_HAD__Beta-PGM__Phosphata"/>
    <property type="match status" value="1"/>
</dbReference>
<evidence type="ECO:0000313" key="6">
    <source>
        <dbReference type="Proteomes" id="UP000256695"/>
    </source>
</evidence>
<dbReference type="NCBIfam" id="TIGR01662">
    <property type="entry name" value="HAD-SF-IIIA"/>
    <property type="match status" value="1"/>
</dbReference>
<dbReference type="InterPro" id="IPR051400">
    <property type="entry name" value="HAD-like_hydrolase"/>
</dbReference>
<dbReference type="InterPro" id="IPR041492">
    <property type="entry name" value="HAD_2"/>
</dbReference>
<dbReference type="GO" id="GO:0044281">
    <property type="term" value="P:small molecule metabolic process"/>
    <property type="evidence" value="ECO:0007669"/>
    <property type="project" value="UniProtKB-ARBA"/>
</dbReference>
<keyword evidence="2" id="KW-0479">Metal-binding</keyword>
<dbReference type="NCBIfam" id="TIGR01549">
    <property type="entry name" value="HAD-SF-IA-v1"/>
    <property type="match status" value="1"/>
</dbReference>
<evidence type="ECO:0000256" key="2">
    <source>
        <dbReference type="ARBA" id="ARBA00022723"/>
    </source>
</evidence>
<keyword evidence="6" id="KW-1185">Reference proteome</keyword>
<sequence>MAKIMGIKGFILDLDNTLYDENQYLYNVFLDFWTKYFFTQENFEDICTQTLSDETRLHSKDIFRTFLELTPLGYAQNYHDELFSIYASIQCKLSLYEDAQEFLDFLKQQDYQIAILTNGPIQAQKNKINNLKITGIPIFYAREDGIEYEKPHPKAFLKVLNHFRLSPKDCCMIGDNPYTDIEGADKARILPILLKRGYAKNVQNHIQCDTISNFKVLKDLIK</sequence>
<dbReference type="InterPro" id="IPR006549">
    <property type="entry name" value="HAD-SF_hydro_IIIA"/>
</dbReference>
<accession>A0A3D8J912</accession>
<dbReference type="SUPFAM" id="SSF56784">
    <property type="entry name" value="HAD-like"/>
    <property type="match status" value="1"/>
</dbReference>
<organism evidence="5 6">
    <name type="scientific">Helicobacter anseris</name>
    <dbReference type="NCBI Taxonomy" id="375926"/>
    <lineage>
        <taxon>Bacteria</taxon>
        <taxon>Pseudomonadati</taxon>
        <taxon>Campylobacterota</taxon>
        <taxon>Epsilonproteobacteria</taxon>
        <taxon>Campylobacterales</taxon>
        <taxon>Helicobacteraceae</taxon>
        <taxon>Helicobacter</taxon>
    </lineage>
</organism>
<name>A0A3D8J912_9HELI</name>
<dbReference type="PANTHER" id="PTHR46470:SF2">
    <property type="entry name" value="GLYCERALDEHYDE 3-PHOSPHATE PHOSPHATASE"/>
    <property type="match status" value="1"/>
</dbReference>
<keyword evidence="3 5" id="KW-0378">Hydrolase</keyword>
<dbReference type="OrthoDB" id="148966at2"/>
<protein>
    <submittedName>
        <fullName evidence="5">HAD family hydrolase</fullName>
    </submittedName>
</protein>
<keyword evidence="4" id="KW-0460">Magnesium</keyword>
<dbReference type="InterPro" id="IPR023214">
    <property type="entry name" value="HAD_sf"/>
</dbReference>
<reference evidence="5 6" key="1">
    <citation type="submission" date="2018-04" db="EMBL/GenBank/DDBJ databases">
        <title>Novel Campyloabacter and Helicobacter Species and Strains.</title>
        <authorList>
            <person name="Mannion A.J."/>
            <person name="Shen Z."/>
            <person name="Fox J.G."/>
        </authorList>
    </citation>
    <scope>NUCLEOTIDE SEQUENCE [LARGE SCALE GENOMIC DNA]</scope>
    <source>
        <strain evidence="5 6">MIT 04-9362</strain>
    </source>
</reference>
<evidence type="ECO:0000256" key="4">
    <source>
        <dbReference type="ARBA" id="ARBA00022842"/>
    </source>
</evidence>
<dbReference type="SFLD" id="SFLDS00003">
    <property type="entry name" value="Haloacid_Dehalogenase"/>
    <property type="match status" value="1"/>
</dbReference>
<proteinExistence type="predicted"/>
<dbReference type="Pfam" id="PF13419">
    <property type="entry name" value="HAD_2"/>
    <property type="match status" value="1"/>
</dbReference>
<dbReference type="InterPro" id="IPR006439">
    <property type="entry name" value="HAD-SF_hydro_IA"/>
</dbReference>
<dbReference type="AlphaFoldDB" id="A0A3D8J912"/>
<dbReference type="Gene3D" id="1.10.150.520">
    <property type="match status" value="1"/>
</dbReference>
<dbReference type="InterPro" id="IPR036412">
    <property type="entry name" value="HAD-like_sf"/>
</dbReference>
<evidence type="ECO:0000256" key="3">
    <source>
        <dbReference type="ARBA" id="ARBA00022801"/>
    </source>
</evidence>
<comment type="caution">
    <text evidence="5">The sequence shown here is derived from an EMBL/GenBank/DDBJ whole genome shotgun (WGS) entry which is preliminary data.</text>
</comment>
<evidence type="ECO:0000256" key="1">
    <source>
        <dbReference type="ARBA" id="ARBA00001946"/>
    </source>
</evidence>